<organism evidence="3 4">
    <name type="scientific">Meripilus lineatus</name>
    <dbReference type="NCBI Taxonomy" id="2056292"/>
    <lineage>
        <taxon>Eukaryota</taxon>
        <taxon>Fungi</taxon>
        <taxon>Dikarya</taxon>
        <taxon>Basidiomycota</taxon>
        <taxon>Agaricomycotina</taxon>
        <taxon>Agaricomycetes</taxon>
        <taxon>Polyporales</taxon>
        <taxon>Meripilaceae</taxon>
        <taxon>Meripilus</taxon>
    </lineage>
</organism>
<keyword evidence="4" id="KW-1185">Reference proteome</keyword>
<reference evidence="3" key="1">
    <citation type="submission" date="2022-07" db="EMBL/GenBank/DDBJ databases">
        <title>Genome Sequence of Physisporinus lineatus.</title>
        <authorList>
            <person name="Buettner E."/>
        </authorList>
    </citation>
    <scope>NUCLEOTIDE SEQUENCE</scope>
    <source>
        <strain evidence="3">VT162</strain>
    </source>
</reference>
<feature type="compositionally biased region" description="Low complexity" evidence="1">
    <location>
        <begin position="45"/>
        <end position="56"/>
    </location>
</feature>
<accession>A0AAD5UWG5</accession>
<name>A0AAD5UWG5_9APHY</name>
<comment type="caution">
    <text evidence="3">The sequence shown here is derived from an EMBL/GenBank/DDBJ whole genome shotgun (WGS) entry which is preliminary data.</text>
</comment>
<dbReference type="AlphaFoldDB" id="A0AAD5UWG5"/>
<dbReference type="Proteomes" id="UP001212997">
    <property type="component" value="Unassembled WGS sequence"/>
</dbReference>
<keyword evidence="2" id="KW-0732">Signal</keyword>
<evidence type="ECO:0000313" key="3">
    <source>
        <dbReference type="EMBL" id="KAJ3479423.1"/>
    </source>
</evidence>
<proteinExistence type="predicted"/>
<feature type="region of interest" description="Disordered" evidence="1">
    <location>
        <begin position="45"/>
        <end position="65"/>
    </location>
</feature>
<evidence type="ECO:0008006" key="5">
    <source>
        <dbReference type="Google" id="ProtNLM"/>
    </source>
</evidence>
<evidence type="ECO:0000313" key="4">
    <source>
        <dbReference type="Proteomes" id="UP001212997"/>
    </source>
</evidence>
<dbReference type="EMBL" id="JANAWD010000440">
    <property type="protein sequence ID" value="KAJ3479423.1"/>
    <property type="molecule type" value="Genomic_DNA"/>
</dbReference>
<evidence type="ECO:0000256" key="1">
    <source>
        <dbReference type="SAM" id="MobiDB-lite"/>
    </source>
</evidence>
<sequence length="183" mass="18866">MKLSILIFSSIALCVTGVASIPAKRELNVGPLGLRKFLEAVPTGTTSVPVSSATPSQGATSEKPSDVQVAELAPPLGFQSGLNLTGLDSVTAPSMIPCTCPPAQDVYITQLQLNVAAGFAVHNPTIQILFPTDNSTQSQSARITAALITVENIDGPEQGCPADSTTLLAQQEALQGGVKLLDL</sequence>
<feature type="signal peptide" evidence="2">
    <location>
        <begin position="1"/>
        <end position="20"/>
    </location>
</feature>
<feature type="chain" id="PRO_5042257878" description="Phosphatidylglycerol/phosphatidylinositol transfer protein" evidence="2">
    <location>
        <begin position="21"/>
        <end position="183"/>
    </location>
</feature>
<gene>
    <name evidence="3" type="ORF">NLI96_g9072</name>
</gene>
<protein>
    <recommendedName>
        <fullName evidence="5">Phosphatidylglycerol/phosphatidylinositol transfer protein</fullName>
    </recommendedName>
</protein>
<evidence type="ECO:0000256" key="2">
    <source>
        <dbReference type="SAM" id="SignalP"/>
    </source>
</evidence>